<gene>
    <name evidence="7" type="primary">FAD9</name>
</gene>
<dbReference type="SMART" id="SM01117">
    <property type="entry name" value="Cyt-b5"/>
    <property type="match status" value="1"/>
</dbReference>
<evidence type="ECO:0000256" key="3">
    <source>
        <dbReference type="ARBA" id="ARBA00023002"/>
    </source>
</evidence>
<feature type="compositionally biased region" description="Low complexity" evidence="5">
    <location>
        <begin position="59"/>
        <end position="76"/>
    </location>
</feature>
<proteinExistence type="evidence at transcript level"/>
<dbReference type="Pfam" id="PF00487">
    <property type="entry name" value="FA_desaturase"/>
    <property type="match status" value="1"/>
</dbReference>
<organism evidence="7">
    <name type="scientific">Chromochloris zofingiensis</name>
    <dbReference type="NCBI Taxonomy" id="31302"/>
    <lineage>
        <taxon>Eukaryota</taxon>
        <taxon>Viridiplantae</taxon>
        <taxon>Chlorophyta</taxon>
        <taxon>core chlorophytes</taxon>
        <taxon>Chlorophyceae</taxon>
        <taxon>CS clade</taxon>
        <taxon>Sphaeropleales</taxon>
        <taxon>Chromochloridaceae</taxon>
        <taxon>Chromochloris</taxon>
    </lineage>
</organism>
<dbReference type="CDD" id="cd03506">
    <property type="entry name" value="Delta6-FADS-like"/>
    <property type="match status" value="1"/>
</dbReference>
<evidence type="ECO:0000256" key="1">
    <source>
        <dbReference type="ARBA" id="ARBA00022617"/>
    </source>
</evidence>
<dbReference type="GO" id="GO:0016717">
    <property type="term" value="F:oxidoreductase activity, acting on paired donors, with oxidation of a pair of donors resulting in the reduction of molecular oxygen to two molecules of water"/>
    <property type="evidence" value="ECO:0007669"/>
    <property type="project" value="TreeGrafter"/>
</dbReference>
<dbReference type="InterPro" id="IPR012171">
    <property type="entry name" value="Fatty_acid_desaturase"/>
</dbReference>
<dbReference type="AlphaFoldDB" id="A0A8F2XPA5"/>
<dbReference type="InterPro" id="IPR036400">
    <property type="entry name" value="Cyt_B5-like_heme/steroid_sf"/>
</dbReference>
<protein>
    <submittedName>
        <fullName evidence="7">Delta6/Delta7 fatty acid desaturase</fullName>
    </submittedName>
</protein>
<dbReference type="InterPro" id="IPR005804">
    <property type="entry name" value="FA_desaturase_dom"/>
</dbReference>
<dbReference type="GO" id="GO:0016020">
    <property type="term" value="C:membrane"/>
    <property type="evidence" value="ECO:0007669"/>
    <property type="project" value="TreeGrafter"/>
</dbReference>
<name>A0A8F2XPA5_9CHLO</name>
<dbReference type="PANTHER" id="PTHR19353">
    <property type="entry name" value="FATTY ACID DESATURASE 2"/>
    <property type="match status" value="1"/>
</dbReference>
<dbReference type="SUPFAM" id="SSF55856">
    <property type="entry name" value="Cytochrome b5-like heme/steroid binding domain"/>
    <property type="match status" value="1"/>
</dbReference>
<evidence type="ECO:0000256" key="4">
    <source>
        <dbReference type="ARBA" id="ARBA00023004"/>
    </source>
</evidence>
<keyword evidence="3" id="KW-0560">Oxidoreductase</keyword>
<dbReference type="Gene3D" id="3.10.120.10">
    <property type="entry name" value="Cytochrome b5-like heme/steroid binding domain"/>
    <property type="match status" value="1"/>
</dbReference>
<evidence type="ECO:0000259" key="6">
    <source>
        <dbReference type="PROSITE" id="PS50255"/>
    </source>
</evidence>
<reference evidence="7" key="1">
    <citation type="submission" date="2020-04" db="EMBL/GenBank/DDBJ databases">
        <authorList>
            <person name="Wu T."/>
            <person name="Chen F."/>
        </authorList>
    </citation>
    <scope>NUCLEOTIDE SEQUENCE</scope>
</reference>
<keyword evidence="1" id="KW-0349">Heme</keyword>
<dbReference type="Pfam" id="PF00173">
    <property type="entry name" value="Cyt-b5"/>
    <property type="match status" value="1"/>
</dbReference>
<dbReference type="GO" id="GO:0046872">
    <property type="term" value="F:metal ion binding"/>
    <property type="evidence" value="ECO:0007669"/>
    <property type="project" value="UniProtKB-KW"/>
</dbReference>
<dbReference type="PROSITE" id="PS50255">
    <property type="entry name" value="CYTOCHROME_B5_2"/>
    <property type="match status" value="1"/>
</dbReference>
<dbReference type="GO" id="GO:0020037">
    <property type="term" value="F:heme binding"/>
    <property type="evidence" value="ECO:0007669"/>
    <property type="project" value="InterPro"/>
</dbReference>
<feature type="domain" description="Cytochrome b5 heme-binding" evidence="6">
    <location>
        <begin position="95"/>
        <end position="160"/>
    </location>
</feature>
<dbReference type="PANTHER" id="PTHR19353:SF19">
    <property type="entry name" value="DELTA(5) FATTY ACID DESATURASE C-RELATED"/>
    <property type="match status" value="1"/>
</dbReference>
<keyword evidence="4" id="KW-0408">Iron</keyword>
<dbReference type="GO" id="GO:0006636">
    <property type="term" value="P:unsaturated fatty acid biosynthetic process"/>
    <property type="evidence" value="ECO:0007669"/>
    <property type="project" value="UniProtKB-ARBA"/>
</dbReference>
<accession>A0A8F2XPA5</accession>
<dbReference type="InterPro" id="IPR018506">
    <property type="entry name" value="Cyt_B5_heme-BS"/>
</dbReference>
<dbReference type="PROSITE" id="PS00191">
    <property type="entry name" value="CYTOCHROME_B5_1"/>
    <property type="match status" value="1"/>
</dbReference>
<sequence length="528" mass="58163">MLLCTSDASCNKLLKGGRAGTLRPFGLIQPVRPRSVTSHFKHQRNVPAHVLLDRPAVVAPHPNTTTTTSTTTAPVADIPGGQDPWEDSKWQQYKWTVYRGVAYDLTSFMDRHPAGSFLMKLAIGRDCTALFESYHLRPEVAVAHLRRLPVLNDFPVDAVPRAPYPNDSDIYNTIRTRVREEVFKGQEMKGAHRSGSELAAVAVLGYTAAAYSLYTWDANVITGALLGLAGAWIGLTIQHCGNHGAMSTNPLVNKALGQCNDLIGGSSLMWRYHHQVSHHIHCNDDAFDEDVFSAFPILRFDARLPRHWYHQYQHIYMWALFPLLQIAFQVGDIKALVDNRTVGASLYGATDDERNTVVAGKLLHYTLTLAVPWLLHGGAAAVTGGLAYAVIQSIVLASTFAVSHNVPESKALQDGATAESLNTELASRDWGVQQILTSANWGGVIGNFFTGGLNLQIEHHLFPAISFMHYPAIARIVEDECNNRGIQYAHYDTLPQILSRFIRYMREVGAAEQVPVRSAAAAAQLARL</sequence>
<feature type="region of interest" description="Disordered" evidence="5">
    <location>
        <begin position="59"/>
        <end position="81"/>
    </location>
</feature>
<evidence type="ECO:0000313" key="7">
    <source>
        <dbReference type="EMBL" id="QWW89559.1"/>
    </source>
</evidence>
<dbReference type="InterPro" id="IPR001199">
    <property type="entry name" value="Cyt_B5-like_heme/steroid-bd"/>
</dbReference>
<evidence type="ECO:0000256" key="5">
    <source>
        <dbReference type="SAM" id="MobiDB-lite"/>
    </source>
</evidence>
<dbReference type="EMBL" id="MT323113">
    <property type="protein sequence ID" value="QWW89559.1"/>
    <property type="molecule type" value="mRNA"/>
</dbReference>
<dbReference type="GO" id="GO:0042759">
    <property type="term" value="P:long-chain fatty acid biosynthetic process"/>
    <property type="evidence" value="ECO:0007669"/>
    <property type="project" value="UniProtKB-ARBA"/>
</dbReference>
<evidence type="ECO:0000256" key="2">
    <source>
        <dbReference type="ARBA" id="ARBA00022723"/>
    </source>
</evidence>
<keyword evidence="2" id="KW-0479">Metal-binding</keyword>